<reference evidence="4 5" key="1">
    <citation type="submission" date="2024-08" db="EMBL/GenBank/DDBJ databases">
        <title>Genome mining of Saccharopolyspora cebuensis PGLac3 from Nigerian medicinal plant.</title>
        <authorList>
            <person name="Ezeobiora C.E."/>
            <person name="Igbokwe N.H."/>
            <person name="Amin D.H."/>
            <person name="Mendie U.E."/>
        </authorList>
    </citation>
    <scope>NUCLEOTIDE SEQUENCE [LARGE SCALE GENOMIC DNA]</scope>
    <source>
        <strain evidence="4 5">PGLac3</strain>
    </source>
</reference>
<dbReference type="Pfam" id="PF05402">
    <property type="entry name" value="PqqD"/>
    <property type="match status" value="1"/>
</dbReference>
<comment type="caution">
    <text evidence="4">The sequence shown here is derived from an EMBL/GenBank/DDBJ whole genome shotgun (WGS) entry which is preliminary data.</text>
</comment>
<gene>
    <name evidence="4" type="primary">pqqD</name>
    <name evidence="4" type="ORF">AB8O55_20975</name>
</gene>
<sequence>MSAPALRRGVRLDHDHVRDRPVVLYPEGVLMPNRTATAVLELCDGRTTVDGIAERLRERFSGVREQEVREVLERLVERRVVEWT</sequence>
<dbReference type="NCBIfam" id="TIGR03859">
    <property type="entry name" value="PQQ_PqqD"/>
    <property type="match status" value="1"/>
</dbReference>
<dbReference type="InterPro" id="IPR008792">
    <property type="entry name" value="PQQD"/>
</dbReference>
<dbReference type="Proteomes" id="UP001564626">
    <property type="component" value="Unassembled WGS sequence"/>
</dbReference>
<dbReference type="InterPro" id="IPR022479">
    <property type="entry name" value="PqqD_bac"/>
</dbReference>
<dbReference type="InterPro" id="IPR041881">
    <property type="entry name" value="PqqD_sf"/>
</dbReference>
<protein>
    <submittedName>
        <fullName evidence="4">Pyrroloquinoline quinone biosynthesis peptide chaperone PqqD</fullName>
    </submittedName>
</protein>
<name>A0ABV4CQ28_9PSEU</name>
<evidence type="ECO:0000256" key="3">
    <source>
        <dbReference type="ARBA" id="ARBA00022905"/>
    </source>
</evidence>
<organism evidence="4 5">
    <name type="scientific">Saccharopolyspora cebuensis</name>
    <dbReference type="NCBI Taxonomy" id="418759"/>
    <lineage>
        <taxon>Bacteria</taxon>
        <taxon>Bacillati</taxon>
        <taxon>Actinomycetota</taxon>
        <taxon>Actinomycetes</taxon>
        <taxon>Pseudonocardiales</taxon>
        <taxon>Pseudonocardiaceae</taxon>
        <taxon>Saccharopolyspora</taxon>
    </lineage>
</organism>
<keyword evidence="3" id="KW-0884">PQQ biosynthesis</keyword>
<accession>A0ABV4CQ28</accession>
<keyword evidence="5" id="KW-1185">Reference proteome</keyword>
<evidence type="ECO:0000256" key="1">
    <source>
        <dbReference type="ARBA" id="ARBA00004886"/>
    </source>
</evidence>
<comment type="pathway">
    <text evidence="1">Cofactor biosynthesis; pyrroloquinoline quinone biosynthesis.</text>
</comment>
<evidence type="ECO:0000313" key="4">
    <source>
        <dbReference type="EMBL" id="MEY8041891.1"/>
    </source>
</evidence>
<evidence type="ECO:0000313" key="5">
    <source>
        <dbReference type="Proteomes" id="UP001564626"/>
    </source>
</evidence>
<dbReference type="EMBL" id="JBGEHV010000044">
    <property type="protein sequence ID" value="MEY8041891.1"/>
    <property type="molecule type" value="Genomic_DNA"/>
</dbReference>
<comment type="subunit">
    <text evidence="2">Monomer. Interacts with PqqE.</text>
</comment>
<evidence type="ECO:0000256" key="2">
    <source>
        <dbReference type="ARBA" id="ARBA00011741"/>
    </source>
</evidence>
<dbReference type="RefSeq" id="WP_345360737.1">
    <property type="nucleotide sequence ID" value="NZ_BAABII010000005.1"/>
</dbReference>
<proteinExistence type="predicted"/>
<dbReference type="Gene3D" id="1.10.10.1150">
    <property type="entry name" value="Coenzyme PQQ synthesis protein D (PqqD)"/>
    <property type="match status" value="1"/>
</dbReference>